<dbReference type="EMBL" id="JABEQD010000038">
    <property type="protein sequence ID" value="MBB2170476.1"/>
    <property type="molecule type" value="Genomic_DNA"/>
</dbReference>
<evidence type="ECO:0000313" key="2">
    <source>
        <dbReference type="Proteomes" id="UP000559860"/>
    </source>
</evidence>
<dbReference type="Proteomes" id="UP000559860">
    <property type="component" value="Unassembled WGS sequence"/>
</dbReference>
<protein>
    <submittedName>
        <fullName evidence="1">Uncharacterized protein</fullName>
    </submittedName>
</protein>
<proteinExistence type="predicted"/>
<keyword evidence="2" id="KW-1185">Reference proteome</keyword>
<dbReference type="RefSeq" id="WP_182987916.1">
    <property type="nucleotide sequence ID" value="NZ_JABEQD010000038.1"/>
</dbReference>
<reference evidence="1 2" key="1">
    <citation type="submission" date="2020-04" db="EMBL/GenBank/DDBJ databases">
        <title>Description of novel Gluconacetobacter.</title>
        <authorList>
            <person name="Sombolestani A."/>
        </authorList>
    </citation>
    <scope>NUCLEOTIDE SEQUENCE [LARGE SCALE GENOMIC DNA]</scope>
    <source>
        <strain evidence="1 2">LMG 27801</strain>
    </source>
</reference>
<dbReference type="AlphaFoldDB" id="A0A7W4IWQ4"/>
<organism evidence="1 2">
    <name type="scientific">Gluconacetobacter aggeris</name>
    <dbReference type="NCBI Taxonomy" id="1286186"/>
    <lineage>
        <taxon>Bacteria</taxon>
        <taxon>Pseudomonadati</taxon>
        <taxon>Pseudomonadota</taxon>
        <taxon>Alphaproteobacteria</taxon>
        <taxon>Acetobacterales</taxon>
        <taxon>Acetobacteraceae</taxon>
        <taxon>Gluconacetobacter</taxon>
    </lineage>
</organism>
<evidence type="ECO:0000313" key="1">
    <source>
        <dbReference type="EMBL" id="MBB2170476.1"/>
    </source>
</evidence>
<gene>
    <name evidence="1" type="ORF">HLH36_19455</name>
</gene>
<comment type="caution">
    <text evidence="1">The sequence shown here is derived from an EMBL/GenBank/DDBJ whole genome shotgun (WGS) entry which is preliminary data.</text>
</comment>
<accession>A0A7W4IWQ4</accession>
<sequence length="75" mass="8224">MASSQLNQRLDALERRIVQPDLGMHVGFVPSWSSEEEAMNVGGQIAKKAADLGKKHLVVRFIAAPARHQFEGAAR</sequence>
<name>A0A7W4IWQ4_9PROT</name>